<evidence type="ECO:0000256" key="5">
    <source>
        <dbReference type="ARBA" id="ARBA00022737"/>
    </source>
</evidence>
<feature type="domain" description="RRM" evidence="10">
    <location>
        <begin position="308"/>
        <end position="385"/>
    </location>
</feature>
<feature type="domain" description="RRM" evidence="10">
    <location>
        <begin position="203"/>
        <end position="280"/>
    </location>
</feature>
<keyword evidence="4" id="KW-0963">Cytoplasm</keyword>
<dbReference type="Gene3D" id="3.30.70.330">
    <property type="match status" value="4"/>
</dbReference>
<evidence type="ECO:0000256" key="8">
    <source>
        <dbReference type="ARBA" id="ARBA00054110"/>
    </source>
</evidence>
<dbReference type="EMBL" id="GDJX01026838">
    <property type="protein sequence ID" value="JAT41098.1"/>
    <property type="molecule type" value="Transcribed_RNA"/>
</dbReference>
<proteinExistence type="inferred from homology"/>
<comment type="subcellular location">
    <subcellularLocation>
        <location evidence="2">Cytoplasm</location>
    </subcellularLocation>
    <subcellularLocation>
        <location evidence="1">Nucleus</location>
    </subcellularLocation>
</comment>
<dbReference type="PROSITE" id="PS50102">
    <property type="entry name" value="RRM"/>
    <property type="match status" value="4"/>
</dbReference>
<evidence type="ECO:0000256" key="1">
    <source>
        <dbReference type="ARBA" id="ARBA00004123"/>
    </source>
</evidence>
<evidence type="ECO:0000256" key="3">
    <source>
        <dbReference type="ARBA" id="ARBA00008557"/>
    </source>
</evidence>
<dbReference type="InterPro" id="IPR012677">
    <property type="entry name" value="Nucleotide-bd_a/b_plait_sf"/>
</dbReference>
<feature type="domain" description="RRM" evidence="10">
    <location>
        <begin position="24"/>
        <end position="102"/>
    </location>
</feature>
<organism evidence="11">
    <name type="scientific">Anthurium amnicola</name>
    <dbReference type="NCBI Taxonomy" id="1678845"/>
    <lineage>
        <taxon>Eukaryota</taxon>
        <taxon>Viridiplantae</taxon>
        <taxon>Streptophyta</taxon>
        <taxon>Embryophyta</taxon>
        <taxon>Tracheophyta</taxon>
        <taxon>Spermatophyta</taxon>
        <taxon>Magnoliopsida</taxon>
        <taxon>Liliopsida</taxon>
        <taxon>Araceae</taxon>
        <taxon>Pothoideae</taxon>
        <taxon>Potheae</taxon>
        <taxon>Anthurium</taxon>
    </lineage>
</organism>
<evidence type="ECO:0000313" key="11">
    <source>
        <dbReference type="EMBL" id="JAT41098.1"/>
    </source>
</evidence>
<evidence type="ECO:0000256" key="9">
    <source>
        <dbReference type="PROSITE-ProRule" id="PRU00176"/>
    </source>
</evidence>
<accession>A0A1D1XFB6</accession>
<evidence type="ECO:0000256" key="4">
    <source>
        <dbReference type="ARBA" id="ARBA00022490"/>
    </source>
</evidence>
<keyword evidence="7" id="KW-0539">Nucleus</keyword>
<evidence type="ECO:0000256" key="6">
    <source>
        <dbReference type="ARBA" id="ARBA00022884"/>
    </source>
</evidence>
<dbReference type="SMART" id="SM00361">
    <property type="entry name" value="RRM_1"/>
    <property type="match status" value="3"/>
</dbReference>
<reference evidence="11" key="1">
    <citation type="submission" date="2015-07" db="EMBL/GenBank/DDBJ databases">
        <title>Transcriptome Assembly of Anthurium amnicola.</title>
        <authorList>
            <person name="Suzuki J."/>
        </authorList>
    </citation>
    <scope>NUCLEOTIDE SEQUENCE</scope>
</reference>
<dbReference type="InterPro" id="IPR035979">
    <property type="entry name" value="RBD_domain_sf"/>
</dbReference>
<dbReference type="PANTHER" id="PTHR24012">
    <property type="entry name" value="RNA BINDING PROTEIN"/>
    <property type="match status" value="1"/>
</dbReference>
<sequence>MAEGVAAAAAAAPPPPPLLPAVPASLYVGDLDEAVDGGDLIRAFIPFGTVSSARVCRDYSTGVSLRYAYVNFASRSFAENALKCLNHTPLHGKPMRIMWSQRNPLSRKSGEANLFVKNLDASVDGAKLEEMFGKYGVVLSCKVATEGNGQSKGFGFVQFDAEESAQAAIKALHGSAGHGNKALYVAKFVKKSERQEPNVPILTNVYIKNLDHIITDDVLLKKFSEFGKVKNAVVMKDELGLSKGFGFVSFELPEDAKRAIEAMNGALFGLKTVYVGKAQTRTERDVVLRRKFQRSNEMHNCLQKIRRSNVYVKNFDVSMDDKDLRQLFIGCGKIISAKVMRDAKGFSRGFGFVSFSRAQEAEKAILTLNGAMFQKRRLYVAMAQRKEDRQIASKFKYPKMHLHPPGILRPHNCSSQIYSHQTSTQQQYGLGNSLRHHPWQPSPMLLYQQGHVMYGGPNLRSGFPYSPQPIQLDPFVSQWYPPVHGTKNILWMQPTIQYPTCESAVKSSYCSRGHADNESKQMRDMLISPLQGKLINGDCYSPLLQKVEFKTSRDYDGHVADKNGLLHVTGAAGCTDASSHASANRIEGKSC</sequence>
<dbReference type="Pfam" id="PF00076">
    <property type="entry name" value="RRM_1"/>
    <property type="match status" value="4"/>
</dbReference>
<dbReference type="SUPFAM" id="SSF54928">
    <property type="entry name" value="RNA-binding domain, RBD"/>
    <property type="match status" value="2"/>
</dbReference>
<dbReference type="SMART" id="SM00360">
    <property type="entry name" value="RRM"/>
    <property type="match status" value="4"/>
</dbReference>
<name>A0A1D1XFB6_9ARAE</name>
<dbReference type="AlphaFoldDB" id="A0A1D1XFB6"/>
<comment type="similarity">
    <text evidence="3">Belongs to the polyadenylate-binding protein type-1 family.</text>
</comment>
<dbReference type="GO" id="GO:0003723">
    <property type="term" value="F:RNA binding"/>
    <property type="evidence" value="ECO:0007669"/>
    <property type="project" value="UniProtKB-UniRule"/>
</dbReference>
<dbReference type="FunFam" id="3.30.70.330:FF:000651">
    <property type="entry name" value="Poly(A) binding protein cytoplasmic 1 like"/>
    <property type="match status" value="1"/>
</dbReference>
<dbReference type="GO" id="GO:0005634">
    <property type="term" value="C:nucleus"/>
    <property type="evidence" value="ECO:0007669"/>
    <property type="project" value="UniProtKB-SubCell"/>
</dbReference>
<dbReference type="InterPro" id="IPR000504">
    <property type="entry name" value="RRM_dom"/>
</dbReference>
<protein>
    <submittedName>
        <fullName evidence="11">Polyadenylate-binding protein 2</fullName>
    </submittedName>
</protein>
<feature type="domain" description="RRM" evidence="10">
    <location>
        <begin position="112"/>
        <end position="190"/>
    </location>
</feature>
<dbReference type="InterPro" id="IPR003954">
    <property type="entry name" value="RRM_euk-type"/>
</dbReference>
<gene>
    <name evidence="11" type="primary">PAB2_5</name>
    <name evidence="11" type="ORF">g.71671</name>
</gene>
<keyword evidence="6 9" id="KW-0694">RNA-binding</keyword>
<dbReference type="GO" id="GO:0005737">
    <property type="term" value="C:cytoplasm"/>
    <property type="evidence" value="ECO:0007669"/>
    <property type="project" value="UniProtKB-SubCell"/>
</dbReference>
<comment type="function">
    <text evidence="8">Binds the poly(A) tail of mRNA. Appears to be an important mediator of the multiple roles of the poly(A) tail in mRNA biogenesis, stability and translation.</text>
</comment>
<evidence type="ECO:0000259" key="10">
    <source>
        <dbReference type="PROSITE" id="PS50102"/>
    </source>
</evidence>
<keyword evidence="5" id="KW-0677">Repeat</keyword>
<evidence type="ECO:0000256" key="2">
    <source>
        <dbReference type="ARBA" id="ARBA00004496"/>
    </source>
</evidence>
<evidence type="ECO:0000256" key="7">
    <source>
        <dbReference type="ARBA" id="ARBA00023242"/>
    </source>
</evidence>